<dbReference type="GO" id="GO:0003700">
    <property type="term" value="F:DNA-binding transcription factor activity"/>
    <property type="evidence" value="ECO:0007669"/>
    <property type="project" value="InterPro"/>
</dbReference>
<dbReference type="EMBL" id="FOKA01000003">
    <property type="protein sequence ID" value="SFA92486.1"/>
    <property type="molecule type" value="Genomic_DNA"/>
</dbReference>
<dbReference type="SUPFAM" id="SSF46785">
    <property type="entry name" value="Winged helix' DNA-binding domain"/>
    <property type="match status" value="1"/>
</dbReference>
<accession>A0A1I0WWR1</accession>
<dbReference type="STRING" id="988821.SAMN05421867_103260"/>
<evidence type="ECO:0000256" key="2">
    <source>
        <dbReference type="ARBA" id="ARBA00023125"/>
    </source>
</evidence>
<organism evidence="5 6">
    <name type="scientific">Cellulomonas marina</name>
    <dbReference type="NCBI Taxonomy" id="988821"/>
    <lineage>
        <taxon>Bacteria</taxon>
        <taxon>Bacillati</taxon>
        <taxon>Actinomycetota</taxon>
        <taxon>Actinomycetes</taxon>
        <taxon>Micrococcales</taxon>
        <taxon>Cellulomonadaceae</taxon>
        <taxon>Cellulomonas</taxon>
    </lineage>
</organism>
<keyword evidence="1" id="KW-0805">Transcription regulation</keyword>
<evidence type="ECO:0000259" key="4">
    <source>
        <dbReference type="PROSITE" id="PS50949"/>
    </source>
</evidence>
<dbReference type="Gene3D" id="1.10.10.10">
    <property type="entry name" value="Winged helix-like DNA-binding domain superfamily/Winged helix DNA-binding domain"/>
    <property type="match status" value="1"/>
</dbReference>
<dbReference type="Pfam" id="PF00392">
    <property type="entry name" value="GntR"/>
    <property type="match status" value="1"/>
</dbReference>
<feature type="domain" description="HTH gntR-type" evidence="4">
    <location>
        <begin position="11"/>
        <end position="79"/>
    </location>
</feature>
<evidence type="ECO:0000313" key="6">
    <source>
        <dbReference type="Proteomes" id="UP000199012"/>
    </source>
</evidence>
<name>A0A1I0WWR1_9CELL</name>
<dbReference type="GO" id="GO:0003677">
    <property type="term" value="F:DNA binding"/>
    <property type="evidence" value="ECO:0007669"/>
    <property type="project" value="UniProtKB-KW"/>
</dbReference>
<dbReference type="InterPro" id="IPR036390">
    <property type="entry name" value="WH_DNA-bd_sf"/>
</dbReference>
<keyword evidence="2 5" id="KW-0238">DNA-binding</keyword>
<proteinExistence type="predicted"/>
<protein>
    <submittedName>
        <fullName evidence="5">DNA-binding transcriptional regulator YhcF, GntR family</fullName>
    </submittedName>
</protein>
<evidence type="ECO:0000256" key="3">
    <source>
        <dbReference type="ARBA" id="ARBA00023163"/>
    </source>
</evidence>
<dbReference type="CDD" id="cd07377">
    <property type="entry name" value="WHTH_GntR"/>
    <property type="match status" value="1"/>
</dbReference>
<dbReference type="PANTHER" id="PTHR38445:SF9">
    <property type="entry name" value="HTH-TYPE TRANSCRIPTIONAL REPRESSOR YTRA"/>
    <property type="match status" value="1"/>
</dbReference>
<dbReference type="PROSITE" id="PS50949">
    <property type="entry name" value="HTH_GNTR"/>
    <property type="match status" value="1"/>
</dbReference>
<dbReference type="SMART" id="SM00345">
    <property type="entry name" value="HTH_GNTR"/>
    <property type="match status" value="1"/>
</dbReference>
<keyword evidence="3" id="KW-0804">Transcription</keyword>
<keyword evidence="6" id="KW-1185">Reference proteome</keyword>
<dbReference type="InterPro" id="IPR000524">
    <property type="entry name" value="Tscrpt_reg_HTH_GntR"/>
</dbReference>
<reference evidence="5 6" key="1">
    <citation type="submission" date="2016-10" db="EMBL/GenBank/DDBJ databases">
        <authorList>
            <person name="de Groot N.N."/>
        </authorList>
    </citation>
    <scope>NUCLEOTIDE SEQUENCE [LARGE SCALE GENOMIC DNA]</scope>
    <source>
        <strain evidence="5 6">CGMCC 4.6945</strain>
    </source>
</reference>
<dbReference type="OrthoDB" id="4307011at2"/>
<dbReference type="Proteomes" id="UP000199012">
    <property type="component" value="Unassembled WGS sequence"/>
</dbReference>
<sequence>MIVRVDPDLPLPVSEQLRAQIERLIVSGQLAPGTALPPIRHLAADLDLARGTVGKVYEVLARDGWVRAAGRHGTVVQAPPAGTAPAGVSDRDLAAAADRLAVVVRQLGLPDAHAHDAVEAALRRLPAPQDRLVTG</sequence>
<dbReference type="RefSeq" id="WP_090031353.1">
    <property type="nucleotide sequence ID" value="NZ_BONM01000031.1"/>
</dbReference>
<evidence type="ECO:0000256" key="1">
    <source>
        <dbReference type="ARBA" id="ARBA00023015"/>
    </source>
</evidence>
<dbReference type="AlphaFoldDB" id="A0A1I0WWR1"/>
<gene>
    <name evidence="5" type="ORF">SAMN05421867_103260</name>
</gene>
<evidence type="ECO:0000313" key="5">
    <source>
        <dbReference type="EMBL" id="SFA92486.1"/>
    </source>
</evidence>
<dbReference type="InterPro" id="IPR036388">
    <property type="entry name" value="WH-like_DNA-bd_sf"/>
</dbReference>
<dbReference type="PANTHER" id="PTHR38445">
    <property type="entry name" value="HTH-TYPE TRANSCRIPTIONAL REPRESSOR YTRA"/>
    <property type="match status" value="1"/>
</dbReference>